<feature type="domain" description="Glyoxal oxidase N-terminal" evidence="2">
    <location>
        <begin position="391"/>
        <end position="472"/>
    </location>
</feature>
<dbReference type="Pfam" id="PF09118">
    <property type="entry name" value="GO-like_E_set"/>
    <property type="match status" value="1"/>
</dbReference>
<keyword evidence="5" id="KW-1185">Reference proteome</keyword>
<dbReference type="InterPro" id="IPR015202">
    <property type="entry name" value="GO-like_E_set"/>
</dbReference>
<dbReference type="RefSeq" id="WP_323219661.1">
    <property type="nucleotide sequence ID" value="NZ_JAYGHT010000136.1"/>
</dbReference>
<gene>
    <name evidence="4" type="ORF">VB854_22345</name>
</gene>
<comment type="caution">
    <text evidence="4">The sequence shown here is derived from an EMBL/GenBank/DDBJ whole genome shotgun (WGS) entry which is preliminary data.</text>
</comment>
<dbReference type="SUPFAM" id="SSF81296">
    <property type="entry name" value="E set domains"/>
    <property type="match status" value="1"/>
</dbReference>
<evidence type="ECO:0000259" key="3">
    <source>
        <dbReference type="Pfam" id="PF09118"/>
    </source>
</evidence>
<reference evidence="4 5" key="1">
    <citation type="submission" date="2023-12" db="EMBL/GenBank/DDBJ databases">
        <title>Baltic Sea Cyanobacteria.</title>
        <authorList>
            <person name="Delbaje E."/>
            <person name="Fewer D.P."/>
            <person name="Shishido T.K."/>
        </authorList>
    </citation>
    <scope>NUCLEOTIDE SEQUENCE [LARGE SCALE GENOMIC DNA]</scope>
    <source>
        <strain evidence="4 5">CCNP 1315</strain>
    </source>
</reference>
<sequence>MATKPLSKPLKVLSIFLIFVLAFTLIFIDGKTAIADSLPGSKKTMGYWETLPMPPVSDRLQSVHTILLPNGKVLMVNGSSFRSTLVEENGKYSFIEGVDPTNYDAINNTGLFDPKTGEFKRIPSPPALQNGTTNDLFCSGHLQLADGNVLFIGGTGRYYPGGAFTGTKQINLYDWKTETWKNLGEMKDGRWYPSLVPLADGKVVIFSGLKWGGPNQINSSIEIYDPKTKKLHYIDPTTIENSPFNTLVEDEDVYDSIDLYPRVFPLADGRLLMTGDEAGIAGVLVPHLSKNSYLMSIEEGENGELSVSFERGPDREETSKAYGTALQVPNSEDVLLLGGIIGTNSISFGRDGDISGFPGARISSSLQRWVSPENSGEKNGKWEIFPDFLNPARANLQAVILPSKEILVINGGEYPEYKPVYQPLLMTPDETAESGYQTTPLNPAKLPRLYHNGAVLLPDARVLVLGGNANRAAREKDGTLHVDVVGDQTTFFAFAKLKNKSGKPEEFDVETFYNDPQYYYFVEKDREPFVPAEIWQGEIFSPPYLFKPGMRPKILTAPKVLKYGQPGNITVENGTKEASLVLNKLGSITHSFDYGQRLAEMPISVLKEGELVLFTAPENANLYPPGYYMMFYLNDVGKPSRAKIVKLEK</sequence>
<feature type="domain" description="Galactose oxidase-like Early set" evidence="3">
    <location>
        <begin position="551"/>
        <end position="646"/>
    </location>
</feature>
<dbReference type="SUPFAM" id="SSF50965">
    <property type="entry name" value="Galactose oxidase, central domain"/>
    <property type="match status" value="1"/>
</dbReference>
<protein>
    <submittedName>
        <fullName evidence="4">Galactose oxidase-like domain-containing protein</fullName>
    </submittedName>
</protein>
<dbReference type="InterPro" id="IPR011043">
    <property type="entry name" value="Gal_Oxase/kelch_b-propeller"/>
</dbReference>
<keyword evidence="1" id="KW-0732">Signal</keyword>
<proteinExistence type="predicted"/>
<dbReference type="Proteomes" id="UP001301728">
    <property type="component" value="Unassembled WGS sequence"/>
</dbReference>
<dbReference type="Pfam" id="PF07250">
    <property type="entry name" value="Glyoxal_oxid_N"/>
    <property type="match status" value="1"/>
</dbReference>
<dbReference type="PANTHER" id="PTHR32208:SF21">
    <property type="entry name" value="LOW QUALITY PROTEIN: ALDEHYDE OXIDASE GLOX-LIKE"/>
    <property type="match status" value="1"/>
</dbReference>
<dbReference type="InterPro" id="IPR013783">
    <property type="entry name" value="Ig-like_fold"/>
</dbReference>
<dbReference type="InterPro" id="IPR014756">
    <property type="entry name" value="Ig_E-set"/>
</dbReference>
<accession>A0ABU5U463</accession>
<dbReference type="EMBL" id="JAYGHT010000136">
    <property type="protein sequence ID" value="MEA5521682.1"/>
    <property type="molecule type" value="Genomic_DNA"/>
</dbReference>
<dbReference type="CDD" id="cd02851">
    <property type="entry name" value="E_set_GO_C"/>
    <property type="match status" value="1"/>
</dbReference>
<dbReference type="InterPro" id="IPR009880">
    <property type="entry name" value="Glyoxal_oxidase_N"/>
</dbReference>
<dbReference type="InterPro" id="IPR037293">
    <property type="entry name" value="Gal_Oxidase_central_sf"/>
</dbReference>
<evidence type="ECO:0000259" key="2">
    <source>
        <dbReference type="Pfam" id="PF07250"/>
    </source>
</evidence>
<dbReference type="Gene3D" id="2.60.40.10">
    <property type="entry name" value="Immunoglobulins"/>
    <property type="match status" value="1"/>
</dbReference>
<evidence type="ECO:0000313" key="5">
    <source>
        <dbReference type="Proteomes" id="UP001301728"/>
    </source>
</evidence>
<name>A0ABU5U463_9CYAN</name>
<organism evidence="4 5">
    <name type="scientific">Limnoraphis robusta CCNP1315</name>
    <dbReference type="NCBI Taxonomy" id="3110306"/>
    <lineage>
        <taxon>Bacteria</taxon>
        <taxon>Bacillati</taxon>
        <taxon>Cyanobacteriota</taxon>
        <taxon>Cyanophyceae</taxon>
        <taxon>Oscillatoriophycideae</taxon>
        <taxon>Oscillatoriales</taxon>
        <taxon>Sirenicapillariaceae</taxon>
        <taxon>Limnoraphis</taxon>
    </lineage>
</organism>
<evidence type="ECO:0000256" key="1">
    <source>
        <dbReference type="ARBA" id="ARBA00022729"/>
    </source>
</evidence>
<dbReference type="PANTHER" id="PTHR32208">
    <property type="entry name" value="SECRETED PROTEIN-RELATED"/>
    <property type="match status" value="1"/>
</dbReference>
<evidence type="ECO:0000313" key="4">
    <source>
        <dbReference type="EMBL" id="MEA5521682.1"/>
    </source>
</evidence>
<dbReference type="Gene3D" id="2.130.10.80">
    <property type="entry name" value="Galactose oxidase/kelch, beta-propeller"/>
    <property type="match status" value="1"/>
</dbReference>